<organism evidence="4 5">
    <name type="scientific">Dendronalium phyllosphericum CENA369</name>
    <dbReference type="NCBI Taxonomy" id="1725256"/>
    <lineage>
        <taxon>Bacteria</taxon>
        <taxon>Bacillati</taxon>
        <taxon>Cyanobacteriota</taxon>
        <taxon>Cyanophyceae</taxon>
        <taxon>Nostocales</taxon>
        <taxon>Nostocaceae</taxon>
        <taxon>Dendronalium</taxon>
        <taxon>Dendronalium phyllosphericum</taxon>
    </lineage>
</organism>
<dbReference type="PANTHER" id="PTHR44845">
    <property type="entry name" value="CARRIER DOMAIN-CONTAINING PROTEIN"/>
    <property type="match status" value="1"/>
</dbReference>
<gene>
    <name evidence="4" type="ORF">I8752_25930</name>
</gene>
<keyword evidence="1" id="KW-0596">Phosphopantetheine</keyword>
<dbReference type="NCBIfam" id="TIGR01746">
    <property type="entry name" value="Thioester-redct"/>
    <property type="match status" value="1"/>
</dbReference>
<dbReference type="InterPro" id="IPR009081">
    <property type="entry name" value="PP-bd_ACP"/>
</dbReference>
<evidence type="ECO:0000313" key="5">
    <source>
        <dbReference type="Proteomes" id="UP000662314"/>
    </source>
</evidence>
<sequence>MMYLRETFQVELPVRYIFEQQTIEGLSQIIDKLHQKDTAVLDTVVNPKAEAVLDPNIYPQGILAQDITQPNHIFLTGATGFLGAFLIHELLQQTQAKIYCLVRAKNETEGFKRLQKTLEKYLIWDASQSSRIIPIPGDLALPRFGVSVEQFEKLAQQIDVIYHSGAQVNFAKPYSVIKAANVLGTQEVLRLACQHQLKPVHYISTMAVFGAMASINGLNVLYEDDDIDQSEPYLSQEIGYTQSKWVAEKLVWIAKSRGIPVTVIRSGFLMGHPQTGVTNTDDFISRLIVGCIQVGSFPELINQKQDLITVDYASKAIVQISQKKESLGKAFHIVPLASENIDLIKLFELISACGYQLQKVPYSQWTDNLINQAQYSQSNPLFALLPMFTEKVNPEQAAWELYQNTADLDCCNTLNAIANTSIKCPSMDAELIGKYLDYFQRSGFLSM</sequence>
<dbReference type="Gene3D" id="3.40.50.720">
    <property type="entry name" value="NAD(P)-binding Rossmann-like Domain"/>
    <property type="match status" value="1"/>
</dbReference>
<protein>
    <submittedName>
        <fullName evidence="4">Thioester reductase domain-containing protein</fullName>
    </submittedName>
</protein>
<proteinExistence type="predicted"/>
<evidence type="ECO:0000256" key="1">
    <source>
        <dbReference type="ARBA" id="ARBA00022450"/>
    </source>
</evidence>
<comment type="caution">
    <text evidence="4">The sequence shown here is derived from an EMBL/GenBank/DDBJ whole genome shotgun (WGS) entry which is preliminary data.</text>
</comment>
<evidence type="ECO:0000259" key="3">
    <source>
        <dbReference type="PROSITE" id="PS50075"/>
    </source>
</evidence>
<evidence type="ECO:0000256" key="2">
    <source>
        <dbReference type="ARBA" id="ARBA00022553"/>
    </source>
</evidence>
<name>A0A8J7IC64_9NOST</name>
<dbReference type="SUPFAM" id="SSF51735">
    <property type="entry name" value="NAD(P)-binding Rossmann-fold domains"/>
    <property type="match status" value="1"/>
</dbReference>
<accession>A0A8J7IC64</accession>
<keyword evidence="2" id="KW-0597">Phosphoprotein</keyword>
<dbReference type="AlphaFoldDB" id="A0A8J7IC64"/>
<dbReference type="InterPro" id="IPR010080">
    <property type="entry name" value="Thioester_reductase-like_dom"/>
</dbReference>
<dbReference type="Pfam" id="PF07993">
    <property type="entry name" value="NAD_binding_4"/>
    <property type="match status" value="1"/>
</dbReference>
<dbReference type="Proteomes" id="UP000662314">
    <property type="component" value="Unassembled WGS sequence"/>
</dbReference>
<feature type="domain" description="Carrier" evidence="3">
    <location>
        <begin position="1"/>
        <end position="34"/>
    </location>
</feature>
<dbReference type="InterPro" id="IPR013120">
    <property type="entry name" value="FAR_NAD-bd"/>
</dbReference>
<keyword evidence="5" id="KW-1185">Reference proteome</keyword>
<dbReference type="PANTHER" id="PTHR44845:SF6">
    <property type="entry name" value="BETA-ALANINE-ACTIVATING ENZYME"/>
    <property type="match status" value="1"/>
</dbReference>
<dbReference type="InterPro" id="IPR036291">
    <property type="entry name" value="NAD(P)-bd_dom_sf"/>
</dbReference>
<dbReference type="CDD" id="cd05235">
    <property type="entry name" value="SDR_e1"/>
    <property type="match status" value="1"/>
</dbReference>
<reference evidence="4 5" key="1">
    <citation type="journal article" date="2021" name="Int. J. Syst. Evol. Microbiol.">
        <title>Amazonocrinis nigriterrae gen. nov., sp. nov., Atlanticothrix silvestris gen. nov., sp. nov. and Dendronalium phyllosphericum gen. nov., sp. nov., nostocacean cyanobacteria from Brazilian environments.</title>
        <authorList>
            <person name="Alvarenga D.O."/>
            <person name="Andreote A.P.D."/>
            <person name="Branco L.H.Z."/>
            <person name="Delbaje E."/>
            <person name="Cruz R.B."/>
            <person name="Varani A.M."/>
            <person name="Fiore M.F."/>
        </authorList>
    </citation>
    <scope>NUCLEOTIDE SEQUENCE [LARGE SCALE GENOMIC DNA]</scope>
    <source>
        <strain evidence="4 5">CENA369</strain>
    </source>
</reference>
<dbReference type="PROSITE" id="PS50075">
    <property type="entry name" value="CARRIER"/>
    <property type="match status" value="1"/>
</dbReference>
<evidence type="ECO:0000313" key="4">
    <source>
        <dbReference type="EMBL" id="MBH8576366.1"/>
    </source>
</evidence>
<dbReference type="EMBL" id="JAECZA010000228">
    <property type="protein sequence ID" value="MBH8576366.1"/>
    <property type="molecule type" value="Genomic_DNA"/>
</dbReference>